<organism evidence="2 3">
    <name type="scientific">Kitasatospora viridis</name>
    <dbReference type="NCBI Taxonomy" id="281105"/>
    <lineage>
        <taxon>Bacteria</taxon>
        <taxon>Bacillati</taxon>
        <taxon>Actinomycetota</taxon>
        <taxon>Actinomycetes</taxon>
        <taxon>Kitasatosporales</taxon>
        <taxon>Streptomycetaceae</taxon>
        <taxon>Kitasatospora</taxon>
    </lineage>
</organism>
<dbReference type="RefSeq" id="WP_170305359.1">
    <property type="nucleotide sequence ID" value="NZ_BAAAMZ010000047.1"/>
</dbReference>
<accession>A0A561S9P2</accession>
<feature type="transmembrane region" description="Helical" evidence="1">
    <location>
        <begin position="71"/>
        <end position="92"/>
    </location>
</feature>
<evidence type="ECO:0000256" key="1">
    <source>
        <dbReference type="SAM" id="Phobius"/>
    </source>
</evidence>
<gene>
    <name evidence="2" type="ORF">FHX73_19216</name>
</gene>
<sequence>MAFGGLTTAVLLGLWVLIQSGGDPLVLVVMLAVVPFAALYGGAVGLLPGLAAGLVLAGSRRPGPARAGSRGWLAGLAAAGVLVLEGVGLAVAFQAGDFLGPFLVAAPVAVFVLPAVAARLTSPRSPAAELAWDPAPVTPAQRVGRAKASSVGDRLTRLPLLRGLGTCRMGRCIIRSV</sequence>
<keyword evidence="1" id="KW-1133">Transmembrane helix</keyword>
<name>A0A561S9P2_9ACTN</name>
<evidence type="ECO:0000313" key="2">
    <source>
        <dbReference type="EMBL" id="TWF71586.1"/>
    </source>
</evidence>
<keyword evidence="1" id="KW-0472">Membrane</keyword>
<dbReference type="AlphaFoldDB" id="A0A561S9P2"/>
<evidence type="ECO:0000313" key="3">
    <source>
        <dbReference type="Proteomes" id="UP000317940"/>
    </source>
</evidence>
<comment type="caution">
    <text evidence="2">The sequence shown here is derived from an EMBL/GenBank/DDBJ whole genome shotgun (WGS) entry which is preliminary data.</text>
</comment>
<proteinExistence type="predicted"/>
<feature type="transmembrane region" description="Helical" evidence="1">
    <location>
        <begin position="98"/>
        <end position="117"/>
    </location>
</feature>
<dbReference type="EMBL" id="VIWT01000009">
    <property type="protein sequence ID" value="TWF71586.1"/>
    <property type="molecule type" value="Genomic_DNA"/>
</dbReference>
<dbReference type="Proteomes" id="UP000317940">
    <property type="component" value="Unassembled WGS sequence"/>
</dbReference>
<keyword evidence="3" id="KW-1185">Reference proteome</keyword>
<protein>
    <submittedName>
        <fullName evidence="2">Uncharacterized protein</fullName>
    </submittedName>
</protein>
<keyword evidence="1" id="KW-0812">Transmembrane</keyword>
<feature type="transmembrane region" description="Helical" evidence="1">
    <location>
        <begin position="38"/>
        <end position="59"/>
    </location>
</feature>
<reference evidence="2 3" key="1">
    <citation type="submission" date="2019-06" db="EMBL/GenBank/DDBJ databases">
        <title>Sequencing the genomes of 1000 actinobacteria strains.</title>
        <authorList>
            <person name="Klenk H.-P."/>
        </authorList>
    </citation>
    <scope>NUCLEOTIDE SEQUENCE [LARGE SCALE GENOMIC DNA]</scope>
    <source>
        <strain evidence="2 3">DSM 44826</strain>
    </source>
</reference>